<dbReference type="HOGENOM" id="CLU_1751519_0_0_1"/>
<evidence type="ECO:0000256" key="1">
    <source>
        <dbReference type="ARBA" id="ARBA00022685"/>
    </source>
</evidence>
<keyword evidence="1" id="KW-0165">Cleavage on pair of basic residues</keyword>
<dbReference type="GO" id="GO:0005576">
    <property type="term" value="C:extracellular region"/>
    <property type="evidence" value="ECO:0007669"/>
    <property type="project" value="InterPro"/>
</dbReference>
<dbReference type="PhylomeDB" id="E9GDP9"/>
<dbReference type="SMART" id="SM00078">
    <property type="entry name" value="IlGF"/>
    <property type="match status" value="1"/>
</dbReference>
<dbReference type="GO" id="GO:0005179">
    <property type="term" value="F:hormone activity"/>
    <property type="evidence" value="ECO:0007669"/>
    <property type="project" value="InterPro"/>
</dbReference>
<keyword evidence="6" id="KW-1185">Reference proteome</keyword>
<dbReference type="KEGG" id="dpx:DAPPUDRAFT_302531"/>
<dbReference type="Gene3D" id="1.10.100.10">
    <property type="entry name" value="Insulin-like"/>
    <property type="match status" value="1"/>
</dbReference>
<dbReference type="EMBL" id="GL732540">
    <property type="protein sequence ID" value="EFX82116.1"/>
    <property type="molecule type" value="Genomic_DNA"/>
</dbReference>
<evidence type="ECO:0000256" key="2">
    <source>
        <dbReference type="ARBA" id="ARBA00022729"/>
    </source>
</evidence>
<dbReference type="InterPro" id="IPR036438">
    <property type="entry name" value="Insulin-like_sf"/>
</dbReference>
<keyword evidence="2 3" id="KW-0732">Signal</keyword>
<dbReference type="OrthoDB" id="10019596at2759"/>
<evidence type="ECO:0000256" key="3">
    <source>
        <dbReference type="SAM" id="SignalP"/>
    </source>
</evidence>
<feature type="signal peptide" evidence="3">
    <location>
        <begin position="1"/>
        <end position="25"/>
    </location>
</feature>
<dbReference type="Pfam" id="PF00049">
    <property type="entry name" value="Insulin"/>
    <property type="match status" value="1"/>
</dbReference>
<proteinExistence type="predicted"/>
<dbReference type="InParanoid" id="E9GDP9"/>
<gene>
    <name evidence="5" type="ORF">DAPPUDRAFT_302531</name>
</gene>
<dbReference type="SUPFAM" id="SSF56994">
    <property type="entry name" value="Insulin-like"/>
    <property type="match status" value="1"/>
</dbReference>
<feature type="chain" id="PRO_5003240872" evidence="3">
    <location>
        <begin position="26"/>
        <end position="152"/>
    </location>
</feature>
<evidence type="ECO:0000313" key="6">
    <source>
        <dbReference type="Proteomes" id="UP000000305"/>
    </source>
</evidence>
<dbReference type="InterPro" id="IPR016179">
    <property type="entry name" value="Insulin-like"/>
</dbReference>
<evidence type="ECO:0000313" key="5">
    <source>
        <dbReference type="EMBL" id="EFX82116.1"/>
    </source>
</evidence>
<name>E9GDP9_DAPPU</name>
<dbReference type="AlphaFoldDB" id="E9GDP9"/>
<protein>
    <submittedName>
        <fullName evidence="5">Insulin/IGF/relaxin-like peptide 3</fullName>
    </submittedName>
</protein>
<dbReference type="Proteomes" id="UP000000305">
    <property type="component" value="Unassembled WGS sequence"/>
</dbReference>
<evidence type="ECO:0000259" key="4">
    <source>
        <dbReference type="SMART" id="SM00078"/>
    </source>
</evidence>
<reference evidence="5 6" key="1">
    <citation type="journal article" date="2011" name="Science">
        <title>The ecoresponsive genome of Daphnia pulex.</title>
        <authorList>
            <person name="Colbourne J.K."/>
            <person name="Pfrender M.E."/>
            <person name="Gilbert D."/>
            <person name="Thomas W.K."/>
            <person name="Tucker A."/>
            <person name="Oakley T.H."/>
            <person name="Tokishita S."/>
            <person name="Aerts A."/>
            <person name="Arnold G.J."/>
            <person name="Basu M.K."/>
            <person name="Bauer D.J."/>
            <person name="Caceres C.E."/>
            <person name="Carmel L."/>
            <person name="Casola C."/>
            <person name="Choi J.H."/>
            <person name="Detter J.C."/>
            <person name="Dong Q."/>
            <person name="Dusheyko S."/>
            <person name="Eads B.D."/>
            <person name="Frohlich T."/>
            <person name="Geiler-Samerotte K.A."/>
            <person name="Gerlach D."/>
            <person name="Hatcher P."/>
            <person name="Jogdeo S."/>
            <person name="Krijgsveld J."/>
            <person name="Kriventseva E.V."/>
            <person name="Kultz D."/>
            <person name="Laforsch C."/>
            <person name="Lindquist E."/>
            <person name="Lopez J."/>
            <person name="Manak J.R."/>
            <person name="Muller J."/>
            <person name="Pangilinan J."/>
            <person name="Patwardhan R.P."/>
            <person name="Pitluck S."/>
            <person name="Pritham E.J."/>
            <person name="Rechtsteiner A."/>
            <person name="Rho M."/>
            <person name="Rogozin I.B."/>
            <person name="Sakarya O."/>
            <person name="Salamov A."/>
            <person name="Schaack S."/>
            <person name="Shapiro H."/>
            <person name="Shiga Y."/>
            <person name="Skalitzky C."/>
            <person name="Smith Z."/>
            <person name="Souvorov A."/>
            <person name="Sung W."/>
            <person name="Tang Z."/>
            <person name="Tsuchiya D."/>
            <person name="Tu H."/>
            <person name="Vos H."/>
            <person name="Wang M."/>
            <person name="Wolf Y.I."/>
            <person name="Yamagata H."/>
            <person name="Yamada T."/>
            <person name="Ye Y."/>
            <person name="Shaw J.R."/>
            <person name="Andrews J."/>
            <person name="Crease T.J."/>
            <person name="Tang H."/>
            <person name="Lucas S.M."/>
            <person name="Robertson H.M."/>
            <person name="Bork P."/>
            <person name="Koonin E.V."/>
            <person name="Zdobnov E.M."/>
            <person name="Grigoriev I.V."/>
            <person name="Lynch M."/>
            <person name="Boore J.L."/>
        </authorList>
    </citation>
    <scope>NUCLEOTIDE SEQUENCE [LARGE SCALE GENOMIC DNA]</scope>
</reference>
<sequence>MAHLTVGRCWMACIILLALATFTLARPPQENQPMTIRFCGRDLIRAIDEVCVAIKSPAAFIDPVALNQSSSLADSESADTQLRKWTKLEDEKSDSLLRQCCVIGCTDNDLTTFCQIDRNQIMGAAMHLRSQEWDMDWLYEFLPRYGDVPTNA</sequence>
<accession>E9GDP9</accession>
<feature type="domain" description="Insulin-like" evidence="4">
    <location>
        <begin position="36"/>
        <end position="114"/>
    </location>
</feature>
<organism evidence="5 6">
    <name type="scientific">Daphnia pulex</name>
    <name type="common">Water flea</name>
    <dbReference type="NCBI Taxonomy" id="6669"/>
    <lineage>
        <taxon>Eukaryota</taxon>
        <taxon>Metazoa</taxon>
        <taxon>Ecdysozoa</taxon>
        <taxon>Arthropoda</taxon>
        <taxon>Crustacea</taxon>
        <taxon>Branchiopoda</taxon>
        <taxon>Diplostraca</taxon>
        <taxon>Cladocera</taxon>
        <taxon>Anomopoda</taxon>
        <taxon>Daphniidae</taxon>
        <taxon>Daphnia</taxon>
    </lineage>
</organism>